<keyword evidence="4" id="KW-1185">Reference proteome</keyword>
<gene>
    <name evidence="3" type="ORF">HRQ87_07980</name>
</gene>
<organism evidence="3 4">
    <name type="scientific">Parasulfitobacter algicola</name>
    <dbReference type="NCBI Taxonomy" id="2614809"/>
    <lineage>
        <taxon>Bacteria</taxon>
        <taxon>Pseudomonadati</taxon>
        <taxon>Pseudomonadota</taxon>
        <taxon>Alphaproteobacteria</taxon>
        <taxon>Rhodobacterales</taxon>
        <taxon>Roseobacteraceae</taxon>
        <taxon>Parasulfitobacter</taxon>
    </lineage>
</organism>
<dbReference type="InterPro" id="IPR050789">
    <property type="entry name" value="Diverse_Enzym_Activities"/>
</dbReference>
<feature type="signal peptide" evidence="1">
    <location>
        <begin position="1"/>
        <end position="25"/>
    </location>
</feature>
<dbReference type="Pfam" id="PF00144">
    <property type="entry name" value="Beta-lactamase"/>
    <property type="match status" value="1"/>
</dbReference>
<dbReference type="InterPro" id="IPR001466">
    <property type="entry name" value="Beta-lactam-related"/>
</dbReference>
<dbReference type="PANTHER" id="PTHR43283:SF7">
    <property type="entry name" value="BETA-LACTAMASE-RELATED DOMAIN-CONTAINING PROTEIN"/>
    <property type="match status" value="1"/>
</dbReference>
<dbReference type="Proteomes" id="UP000777935">
    <property type="component" value="Unassembled WGS sequence"/>
</dbReference>
<dbReference type="PANTHER" id="PTHR43283">
    <property type="entry name" value="BETA-LACTAMASE-RELATED"/>
    <property type="match status" value="1"/>
</dbReference>
<dbReference type="GO" id="GO:0016787">
    <property type="term" value="F:hydrolase activity"/>
    <property type="evidence" value="ECO:0007669"/>
    <property type="project" value="UniProtKB-KW"/>
</dbReference>
<accession>A0ABX2IWL8</accession>
<keyword evidence="3" id="KW-0378">Hydrolase</keyword>
<evidence type="ECO:0000256" key="1">
    <source>
        <dbReference type="SAM" id="SignalP"/>
    </source>
</evidence>
<comment type="caution">
    <text evidence="3">The sequence shown here is derived from an EMBL/GenBank/DDBJ whole genome shotgun (WGS) entry which is preliminary data.</text>
</comment>
<name>A0ABX2IWL8_9RHOB</name>
<dbReference type="Gene3D" id="3.40.710.10">
    <property type="entry name" value="DD-peptidase/beta-lactamase superfamily"/>
    <property type="match status" value="1"/>
</dbReference>
<dbReference type="InterPro" id="IPR012338">
    <property type="entry name" value="Beta-lactam/transpept-like"/>
</dbReference>
<dbReference type="RefSeq" id="WP_174137045.1">
    <property type="nucleotide sequence ID" value="NZ_JABUFE010000003.1"/>
</dbReference>
<dbReference type="SUPFAM" id="SSF56601">
    <property type="entry name" value="beta-lactamase/transpeptidase-like"/>
    <property type="match status" value="1"/>
</dbReference>
<sequence>MFNRRSFLTSTASLSIAPHLLWAQAATTKWAPALSLAREYDQIHSLVVAQSGKITLGEVFRGPALDRPVNVKSVSKTVVAALTGAALDRGEITGVDQTLGQVIPDLIPATADPRVQDITLEHLITMQAGLARTSGANYGDWVSSRNWVAYALNRDMVGQPGKGMLYSTGSFHVLGAALAKASGQSLLTQARRRLGDPLGIEIRAWSRDPQGYYLGGNEMSLSPMAMIRFGEMYRMDGQWDGQQVLSPAWVEQSFVRRTRSLFSGLGYGYGWFLGQSNGHDFALARGYGGQIICVVPDLEMTIAITSDPYRPARSGGYFGALMRLINQIVPIAEMA</sequence>
<reference evidence="3 4" key="1">
    <citation type="submission" date="2020-06" db="EMBL/GenBank/DDBJ databases">
        <title>Sulfitobacter algicola sp. nov., isolated from green algae.</title>
        <authorList>
            <person name="Wang C."/>
        </authorList>
    </citation>
    <scope>NUCLEOTIDE SEQUENCE [LARGE SCALE GENOMIC DNA]</scope>
    <source>
        <strain evidence="3 4">1151</strain>
    </source>
</reference>
<dbReference type="EMBL" id="JABUFE010000003">
    <property type="protein sequence ID" value="NSX54741.1"/>
    <property type="molecule type" value="Genomic_DNA"/>
</dbReference>
<keyword evidence="1" id="KW-0732">Signal</keyword>
<protein>
    <submittedName>
        <fullName evidence="3">Serine hydrolase</fullName>
    </submittedName>
</protein>
<proteinExistence type="predicted"/>
<evidence type="ECO:0000313" key="4">
    <source>
        <dbReference type="Proteomes" id="UP000777935"/>
    </source>
</evidence>
<feature type="domain" description="Beta-lactamase-related" evidence="2">
    <location>
        <begin position="47"/>
        <end position="306"/>
    </location>
</feature>
<feature type="chain" id="PRO_5045303455" evidence="1">
    <location>
        <begin position="26"/>
        <end position="335"/>
    </location>
</feature>
<evidence type="ECO:0000259" key="2">
    <source>
        <dbReference type="Pfam" id="PF00144"/>
    </source>
</evidence>
<evidence type="ECO:0000313" key="3">
    <source>
        <dbReference type="EMBL" id="NSX54741.1"/>
    </source>
</evidence>